<evidence type="ECO:0000256" key="9">
    <source>
        <dbReference type="ARBA" id="ARBA00023242"/>
    </source>
</evidence>
<dbReference type="STRING" id="1661398.A0A482VCX9"/>
<evidence type="ECO:0000259" key="11">
    <source>
        <dbReference type="PROSITE" id="PS50016"/>
    </source>
</evidence>
<reference evidence="13 14" key="1">
    <citation type="submission" date="2017-03" db="EMBL/GenBank/DDBJ databases">
        <title>Genome of the blue death feigning beetle - Asbolus verrucosus.</title>
        <authorList>
            <person name="Rider S.D."/>
        </authorList>
    </citation>
    <scope>NUCLEOTIDE SEQUENCE [LARGE SCALE GENOMIC DNA]</scope>
    <source>
        <strain evidence="13">Butters</strain>
        <tissue evidence="13">Head and leg muscle</tissue>
    </source>
</reference>
<name>A0A482VCX9_ASBVE</name>
<evidence type="ECO:0000256" key="3">
    <source>
        <dbReference type="ARBA" id="ARBA00022723"/>
    </source>
</evidence>
<keyword evidence="3" id="KW-0479">Metal-binding</keyword>
<dbReference type="GO" id="GO:0000977">
    <property type="term" value="F:RNA polymerase II transcription regulatory region sequence-specific DNA binding"/>
    <property type="evidence" value="ECO:0007669"/>
    <property type="project" value="TreeGrafter"/>
</dbReference>
<dbReference type="AlphaFoldDB" id="A0A482VCX9"/>
<evidence type="ECO:0000256" key="1">
    <source>
        <dbReference type="ARBA" id="ARBA00004123"/>
    </source>
</evidence>
<dbReference type="PANTHER" id="PTHR12360:SF12">
    <property type="entry name" value="TRANSCRIPTIONAL REPRESSOR NF-X1"/>
    <property type="match status" value="1"/>
</dbReference>
<dbReference type="GO" id="GO:0005634">
    <property type="term" value="C:nucleus"/>
    <property type="evidence" value="ECO:0007669"/>
    <property type="project" value="UniProtKB-SubCell"/>
</dbReference>
<dbReference type="InterPro" id="IPR019787">
    <property type="entry name" value="Znf_PHD-finger"/>
</dbReference>
<dbReference type="InterPro" id="IPR034078">
    <property type="entry name" value="NFX1_fam"/>
</dbReference>
<dbReference type="SMART" id="SM00438">
    <property type="entry name" value="ZnF_NFX"/>
    <property type="match status" value="2"/>
</dbReference>
<protein>
    <submittedName>
        <fullName evidence="13">Uncharacterized protein</fullName>
    </submittedName>
</protein>
<keyword evidence="7" id="KW-0805">Transcription regulation</keyword>
<evidence type="ECO:0000259" key="12">
    <source>
        <dbReference type="PROSITE" id="PS50089"/>
    </source>
</evidence>
<dbReference type="GO" id="GO:0008270">
    <property type="term" value="F:zinc ion binding"/>
    <property type="evidence" value="ECO:0007669"/>
    <property type="project" value="UniProtKB-KW"/>
</dbReference>
<dbReference type="EMBL" id="QDEB01114117">
    <property type="protein sequence ID" value="RZB40998.1"/>
    <property type="molecule type" value="Genomic_DNA"/>
</dbReference>
<comment type="caution">
    <text evidence="13">The sequence shown here is derived from an EMBL/GenBank/DDBJ whole genome shotgun (WGS) entry which is preliminary data.</text>
</comment>
<dbReference type="InterPro" id="IPR000967">
    <property type="entry name" value="Znf_NFX1"/>
</dbReference>
<evidence type="ECO:0000256" key="7">
    <source>
        <dbReference type="ARBA" id="ARBA00023015"/>
    </source>
</evidence>
<dbReference type="PROSITE" id="PS50089">
    <property type="entry name" value="ZF_RING_2"/>
    <property type="match status" value="1"/>
</dbReference>
<keyword evidence="9" id="KW-0539">Nucleus</keyword>
<keyword evidence="4" id="KW-0677">Repeat</keyword>
<comment type="similarity">
    <text evidence="2">Belongs to the NFX1 family.</text>
</comment>
<dbReference type="PROSITE" id="PS01359">
    <property type="entry name" value="ZF_PHD_1"/>
    <property type="match status" value="1"/>
</dbReference>
<keyword evidence="6" id="KW-0862">Zinc</keyword>
<organism evidence="13 14">
    <name type="scientific">Asbolus verrucosus</name>
    <name type="common">Desert ironclad beetle</name>
    <dbReference type="NCBI Taxonomy" id="1661398"/>
    <lineage>
        <taxon>Eukaryota</taxon>
        <taxon>Metazoa</taxon>
        <taxon>Ecdysozoa</taxon>
        <taxon>Arthropoda</taxon>
        <taxon>Hexapoda</taxon>
        <taxon>Insecta</taxon>
        <taxon>Pterygota</taxon>
        <taxon>Neoptera</taxon>
        <taxon>Endopterygota</taxon>
        <taxon>Coleoptera</taxon>
        <taxon>Polyphaga</taxon>
        <taxon>Cucujiformia</taxon>
        <taxon>Tenebrionidae</taxon>
        <taxon>Pimeliinae</taxon>
        <taxon>Asbolus</taxon>
    </lineage>
</organism>
<dbReference type="Proteomes" id="UP000292052">
    <property type="component" value="Unassembled WGS sequence"/>
</dbReference>
<evidence type="ECO:0000256" key="5">
    <source>
        <dbReference type="ARBA" id="ARBA00022771"/>
    </source>
</evidence>
<proteinExistence type="inferred from homology"/>
<sequence length="248" mass="27797">MKNVSQSDVDAASQRERLEQMLSRRMLECLVCCEKIKHTDKIWSCEQCYHILHLNCTIAWANSSKLENGWRCPACQNVCSEIPKQYNCYCGKTQEPRPLPGVIPHACGELCMRKGRTCDHKCTILCHPGPCPDCNVMVAKPCGCGATKQTVKCSSDMDIICNSKCKKPLDCGLHFCELRCHSGPCNSCDKTIQQICHEGGCEPCKRDVELIKTCPCGKTRLQQMRSTCLDPIPCCDKLLFKCGFFTND</sequence>
<evidence type="ECO:0000256" key="4">
    <source>
        <dbReference type="ARBA" id="ARBA00022737"/>
    </source>
</evidence>
<evidence type="ECO:0000256" key="10">
    <source>
        <dbReference type="PROSITE-ProRule" id="PRU00175"/>
    </source>
</evidence>
<dbReference type="PROSITE" id="PS50016">
    <property type="entry name" value="ZF_PHD_2"/>
    <property type="match status" value="1"/>
</dbReference>
<gene>
    <name evidence="13" type="ORF">BDFB_001372</name>
</gene>
<dbReference type="InterPro" id="IPR019786">
    <property type="entry name" value="Zinc_finger_PHD-type_CS"/>
</dbReference>
<keyword evidence="14" id="KW-1185">Reference proteome</keyword>
<evidence type="ECO:0000256" key="6">
    <source>
        <dbReference type="ARBA" id="ARBA00022833"/>
    </source>
</evidence>
<keyword evidence="8" id="KW-0804">Transcription</keyword>
<accession>A0A482VCX9</accession>
<dbReference type="CDD" id="cd06008">
    <property type="entry name" value="NF-X1-zinc-finger"/>
    <property type="match status" value="2"/>
</dbReference>
<evidence type="ECO:0000313" key="14">
    <source>
        <dbReference type="Proteomes" id="UP000292052"/>
    </source>
</evidence>
<feature type="domain" description="PHD-type" evidence="11">
    <location>
        <begin position="26"/>
        <end position="78"/>
    </location>
</feature>
<evidence type="ECO:0000256" key="2">
    <source>
        <dbReference type="ARBA" id="ARBA00007269"/>
    </source>
</evidence>
<dbReference type="SUPFAM" id="SSF57850">
    <property type="entry name" value="RING/U-box"/>
    <property type="match status" value="1"/>
</dbReference>
<keyword evidence="5 10" id="KW-0863">Zinc-finger</keyword>
<evidence type="ECO:0000256" key="8">
    <source>
        <dbReference type="ARBA" id="ARBA00023163"/>
    </source>
</evidence>
<evidence type="ECO:0000313" key="13">
    <source>
        <dbReference type="EMBL" id="RZB40998.1"/>
    </source>
</evidence>
<feature type="domain" description="RING-type" evidence="12">
    <location>
        <begin position="29"/>
        <end position="76"/>
    </location>
</feature>
<dbReference type="PANTHER" id="PTHR12360">
    <property type="entry name" value="NUCLEAR TRANSCRIPTION FACTOR, X-BOX BINDING 1 NFX1"/>
    <property type="match status" value="1"/>
</dbReference>
<dbReference type="Pfam" id="PF01422">
    <property type="entry name" value="zf-NF-X1"/>
    <property type="match status" value="3"/>
</dbReference>
<dbReference type="GO" id="GO:0000981">
    <property type="term" value="F:DNA-binding transcription factor activity, RNA polymerase II-specific"/>
    <property type="evidence" value="ECO:0007669"/>
    <property type="project" value="TreeGrafter"/>
</dbReference>
<comment type="subcellular location">
    <subcellularLocation>
        <location evidence="1">Nucleus</location>
    </subcellularLocation>
</comment>
<dbReference type="OrthoDB" id="6512771at2759"/>
<dbReference type="InterPro" id="IPR001841">
    <property type="entry name" value="Znf_RING"/>
</dbReference>
<dbReference type="GO" id="GO:0000122">
    <property type="term" value="P:negative regulation of transcription by RNA polymerase II"/>
    <property type="evidence" value="ECO:0007669"/>
    <property type="project" value="TreeGrafter"/>
</dbReference>